<evidence type="ECO:0000313" key="1">
    <source>
        <dbReference type="EMBL" id="KAJ8728093.1"/>
    </source>
</evidence>
<gene>
    <name evidence="1" type="ORF">PYW08_016478</name>
</gene>
<evidence type="ECO:0000313" key="2">
    <source>
        <dbReference type="Proteomes" id="UP001231649"/>
    </source>
</evidence>
<proteinExistence type="predicted"/>
<protein>
    <submittedName>
        <fullName evidence="1">Uncharacterized protein</fullName>
    </submittedName>
</protein>
<reference evidence="1" key="1">
    <citation type="submission" date="2023-03" db="EMBL/GenBank/DDBJ databases">
        <title>Chromosome-level genomes of two armyworms, Mythimna separata and Mythimna loreyi, provide insights into the biosynthesis and reception of sex pheromones.</title>
        <authorList>
            <person name="Zhao H."/>
        </authorList>
    </citation>
    <scope>NUCLEOTIDE SEQUENCE</scope>
    <source>
        <strain evidence="1">BeijingLab</strain>
    </source>
</reference>
<organism evidence="1 2">
    <name type="scientific">Mythimna loreyi</name>
    <dbReference type="NCBI Taxonomy" id="667449"/>
    <lineage>
        <taxon>Eukaryota</taxon>
        <taxon>Metazoa</taxon>
        <taxon>Ecdysozoa</taxon>
        <taxon>Arthropoda</taxon>
        <taxon>Hexapoda</taxon>
        <taxon>Insecta</taxon>
        <taxon>Pterygota</taxon>
        <taxon>Neoptera</taxon>
        <taxon>Endopterygota</taxon>
        <taxon>Lepidoptera</taxon>
        <taxon>Glossata</taxon>
        <taxon>Ditrysia</taxon>
        <taxon>Noctuoidea</taxon>
        <taxon>Noctuidae</taxon>
        <taxon>Noctuinae</taxon>
        <taxon>Hadenini</taxon>
        <taxon>Mythimna</taxon>
    </lineage>
</organism>
<dbReference type="EMBL" id="CM056785">
    <property type="protein sequence ID" value="KAJ8728093.1"/>
    <property type="molecule type" value="Genomic_DNA"/>
</dbReference>
<comment type="caution">
    <text evidence="1">The sequence shown here is derived from an EMBL/GenBank/DDBJ whole genome shotgun (WGS) entry which is preliminary data.</text>
</comment>
<keyword evidence="2" id="KW-1185">Reference proteome</keyword>
<accession>A0ACC2QZU3</accession>
<name>A0ACC2QZU3_9NEOP</name>
<dbReference type="Proteomes" id="UP001231649">
    <property type="component" value="Chromosome 9"/>
</dbReference>
<sequence length="627" mass="72293">MAGYIDTDTDTVTTDSERPPNRIEIDFSSTAFEKIPLWKSWASKGKVKEAIDQLLFLEKQTRPGTNIDTTARIVVAIVQIYFEAKNWQALNEQILRLAKKRSQPKQAIVKMVQECITFIDKIPDKEKQIKLIETLSFVTEGKAYLNAETTLLVNILKKIKADEENNPSTHKETNVAQNVPLNFMDSTDEREMVNPKKRKPLDSQSKEIVYNLYKYFNDLKGKDMSIVFDTTSSKLVSMSTGIPWSNVKKVMLEGNRIEKGEQGGEFSSPKNVRKRRTALNDQDRVIVRESIIDHYYDYYNKDEVFPSMKKFHAQMKEKIKYPGSHKALCSELSLMGFHWKTIQGSPGIPVEKNEIRFLRINFLNKIAEYRKQGRPIVFTGETFIDTAHTPKGTAKRPGLVVVHAGGVDGYVPNALYMFKSHENNHEDLHYMNSEDYIKWMTNQLIPNLKPNSIVVVENPFYHNLLQNPAPKPNARKQEMLDWLDYRNIVYSSSMLKPQLYQLISQHKESTKEYKIDSLLRNHNHGVLRLPPCHPELNPIKKIWPLIKQGMEKKKEPINIKMKMVEEKINSITVQQWKNLCDLAIKDEKKLIGHDAAIDALTEKLDLTANCSSEESETELDIDYPMSD</sequence>